<evidence type="ECO:0000256" key="1">
    <source>
        <dbReference type="ARBA" id="ARBA00022676"/>
    </source>
</evidence>
<dbReference type="Pfam" id="PF01075">
    <property type="entry name" value="Glyco_transf_9"/>
    <property type="match status" value="1"/>
</dbReference>
<keyword evidence="4" id="KW-1185">Reference proteome</keyword>
<organism evidence="3 4">
    <name type="scientific">Pelobacter propionicus (strain DSM 2379 / NBRC 103807 / OttBd1)</name>
    <dbReference type="NCBI Taxonomy" id="338966"/>
    <lineage>
        <taxon>Bacteria</taxon>
        <taxon>Pseudomonadati</taxon>
        <taxon>Thermodesulfobacteriota</taxon>
        <taxon>Desulfuromonadia</taxon>
        <taxon>Desulfuromonadales</taxon>
        <taxon>Desulfuromonadaceae</taxon>
        <taxon>Pelobacter</taxon>
    </lineage>
</organism>
<dbReference type="Proteomes" id="UP000006732">
    <property type="component" value="Chromosome"/>
</dbReference>
<dbReference type="CAZy" id="GT9">
    <property type="family name" value="Glycosyltransferase Family 9"/>
</dbReference>
<reference evidence="3 4" key="1">
    <citation type="submission" date="2006-10" db="EMBL/GenBank/DDBJ databases">
        <title>Complete sequence of chromosome of Pelobacter propionicus DSM 2379.</title>
        <authorList>
            <consortium name="US DOE Joint Genome Institute"/>
            <person name="Copeland A."/>
            <person name="Lucas S."/>
            <person name="Lapidus A."/>
            <person name="Barry K."/>
            <person name="Detter J.C."/>
            <person name="Glavina del Rio T."/>
            <person name="Hammon N."/>
            <person name="Israni S."/>
            <person name="Dalin E."/>
            <person name="Tice H."/>
            <person name="Pitluck S."/>
            <person name="Saunders E."/>
            <person name="Brettin T."/>
            <person name="Bruce D."/>
            <person name="Han C."/>
            <person name="Tapia R."/>
            <person name="Schmutz J."/>
            <person name="Larimer F."/>
            <person name="Land M."/>
            <person name="Hauser L."/>
            <person name="Kyrpides N."/>
            <person name="Kim E."/>
            <person name="Lovley D."/>
            <person name="Richardson P."/>
        </authorList>
    </citation>
    <scope>NUCLEOTIDE SEQUENCE [LARGE SCALE GENOMIC DNA]</scope>
    <source>
        <strain evidence="4">DSM 2379 / NBRC 103807 / OttBd1</strain>
    </source>
</reference>
<gene>
    <name evidence="3" type="ordered locus">Ppro_2100</name>
</gene>
<dbReference type="KEGG" id="ppd:Ppro_2100"/>
<protein>
    <submittedName>
        <fullName evidence="3">Glycosyl transferase, family 9</fullName>
    </submittedName>
</protein>
<dbReference type="SUPFAM" id="SSF53756">
    <property type="entry name" value="UDP-Glycosyltransferase/glycogen phosphorylase"/>
    <property type="match status" value="1"/>
</dbReference>
<proteinExistence type="predicted"/>
<keyword evidence="2 3" id="KW-0808">Transferase</keyword>
<evidence type="ECO:0000313" key="3">
    <source>
        <dbReference type="EMBL" id="ABK99708.1"/>
    </source>
</evidence>
<evidence type="ECO:0000256" key="2">
    <source>
        <dbReference type="ARBA" id="ARBA00022679"/>
    </source>
</evidence>
<sequence length="361" mass="38607">MGRAVACVASRMPISTSQPGSIVSILLIRPGGIGDAVLLMPAIIALKQKFPQASITVLAERRNAATFALCPEVDRVLHYDMPSELLSAIRGRYDLVIDSEQWHRLSAVVARLCRPKLLIGFATNERRRLFSHGVSYSHDDYEVTSFLRLLEPLGITGGKVEAPFLTVPAAAMEEADALLAPLGGQPFVVIFPGASIPERRWGAERYSRVAEALNDEGYPVVVVGGNGDREQGELIVAAGRGLNLAGRTSLAETAAVLARSSLLVSGDSGVLHLAVGLGVRTVSLFGPGRALKWAPRGGGHVVLNRNLACSPCTTFGTTPPCPSGARCMREITVEQVLHQINAFLTPARHARSRRQGAKENK</sequence>
<dbReference type="STRING" id="338966.Ppro_2100"/>
<dbReference type="eggNOG" id="COG0859">
    <property type="taxonomic scope" value="Bacteria"/>
</dbReference>
<name>A1AQT8_PELPD</name>
<accession>A1AQT8</accession>
<dbReference type="Gene3D" id="3.40.50.2000">
    <property type="entry name" value="Glycogen Phosphorylase B"/>
    <property type="match status" value="2"/>
</dbReference>
<dbReference type="GO" id="GO:0009244">
    <property type="term" value="P:lipopolysaccharide core region biosynthetic process"/>
    <property type="evidence" value="ECO:0007669"/>
    <property type="project" value="TreeGrafter"/>
</dbReference>
<dbReference type="InterPro" id="IPR002201">
    <property type="entry name" value="Glyco_trans_9"/>
</dbReference>
<evidence type="ECO:0000313" key="4">
    <source>
        <dbReference type="Proteomes" id="UP000006732"/>
    </source>
</evidence>
<dbReference type="AlphaFoldDB" id="A1AQT8"/>
<dbReference type="PANTHER" id="PTHR30160">
    <property type="entry name" value="TETRAACYLDISACCHARIDE 4'-KINASE-RELATED"/>
    <property type="match status" value="1"/>
</dbReference>
<dbReference type="PANTHER" id="PTHR30160:SF7">
    <property type="entry name" value="ADP-HEPTOSE--LPS HEPTOSYLTRANSFERASE 2"/>
    <property type="match status" value="1"/>
</dbReference>
<dbReference type="HOGENOM" id="CLU_038371_3_0_7"/>
<dbReference type="GO" id="GO:0008713">
    <property type="term" value="F:ADP-heptose-lipopolysaccharide heptosyltransferase activity"/>
    <property type="evidence" value="ECO:0007669"/>
    <property type="project" value="TreeGrafter"/>
</dbReference>
<keyword evidence="1" id="KW-0328">Glycosyltransferase</keyword>
<dbReference type="EMBL" id="CP000482">
    <property type="protein sequence ID" value="ABK99708.1"/>
    <property type="molecule type" value="Genomic_DNA"/>
</dbReference>
<dbReference type="InterPro" id="IPR051199">
    <property type="entry name" value="LPS_LOS_Heptosyltrfase"/>
</dbReference>
<dbReference type="GO" id="GO:0005829">
    <property type="term" value="C:cytosol"/>
    <property type="evidence" value="ECO:0007669"/>
    <property type="project" value="TreeGrafter"/>
</dbReference>
<dbReference type="CDD" id="cd03789">
    <property type="entry name" value="GT9_LPS_heptosyltransferase"/>
    <property type="match status" value="1"/>
</dbReference>